<keyword evidence="2" id="KW-0548">Nucleotidyltransferase</keyword>
<name>A0A1F8GH64_9BACT</name>
<reference evidence="4 5" key="1">
    <citation type="journal article" date="2016" name="Nat. Commun.">
        <title>Thousands of microbial genomes shed light on interconnected biogeochemical processes in an aquifer system.</title>
        <authorList>
            <person name="Anantharaman K."/>
            <person name="Brown C.T."/>
            <person name="Hug L.A."/>
            <person name="Sharon I."/>
            <person name="Castelle C.J."/>
            <person name="Probst A.J."/>
            <person name="Thomas B.C."/>
            <person name="Singh A."/>
            <person name="Wilkins M.J."/>
            <person name="Karaoz U."/>
            <person name="Brodie E.L."/>
            <person name="Williams K.H."/>
            <person name="Hubbard S.S."/>
            <person name="Banfield J.F."/>
        </authorList>
    </citation>
    <scope>NUCLEOTIDE SEQUENCE [LARGE SCALE GENOMIC DNA]</scope>
</reference>
<dbReference type="InterPro" id="IPR050385">
    <property type="entry name" value="Archaeal_FAD_synthase"/>
</dbReference>
<dbReference type="GO" id="GO:0016779">
    <property type="term" value="F:nucleotidyltransferase activity"/>
    <property type="evidence" value="ECO:0007669"/>
    <property type="project" value="UniProtKB-KW"/>
</dbReference>
<dbReference type="AlphaFoldDB" id="A0A1F8GH64"/>
<dbReference type="EMBL" id="MGKJ01000010">
    <property type="protein sequence ID" value="OGN24641.1"/>
    <property type="molecule type" value="Genomic_DNA"/>
</dbReference>
<gene>
    <name evidence="4" type="ORF">A3A13_01025</name>
</gene>
<dbReference type="InterPro" id="IPR004821">
    <property type="entry name" value="Cyt_trans-like"/>
</dbReference>
<evidence type="ECO:0000256" key="1">
    <source>
        <dbReference type="ARBA" id="ARBA00022679"/>
    </source>
</evidence>
<dbReference type="PANTHER" id="PTHR43793:SF1">
    <property type="entry name" value="FAD SYNTHASE"/>
    <property type="match status" value="1"/>
</dbReference>
<comment type="caution">
    <text evidence="4">The sequence shown here is derived from an EMBL/GenBank/DDBJ whole genome shotgun (WGS) entry which is preliminary data.</text>
</comment>
<feature type="domain" description="Cytidyltransferase-like" evidence="3">
    <location>
        <begin position="24"/>
        <end position="155"/>
    </location>
</feature>
<dbReference type="SUPFAM" id="SSF52374">
    <property type="entry name" value="Nucleotidylyl transferase"/>
    <property type="match status" value="1"/>
</dbReference>
<dbReference type="Pfam" id="PF01467">
    <property type="entry name" value="CTP_transf_like"/>
    <property type="match status" value="1"/>
</dbReference>
<dbReference type="STRING" id="1802695.A3A13_01025"/>
<dbReference type="InterPro" id="IPR014729">
    <property type="entry name" value="Rossmann-like_a/b/a_fold"/>
</dbReference>
<evidence type="ECO:0000313" key="5">
    <source>
        <dbReference type="Proteomes" id="UP000178911"/>
    </source>
</evidence>
<organism evidence="4 5">
    <name type="scientific">Candidatus Yanofskybacteria bacterium RIFCSPLOWO2_01_FULL_43_22</name>
    <dbReference type="NCBI Taxonomy" id="1802695"/>
    <lineage>
        <taxon>Bacteria</taxon>
        <taxon>Candidatus Yanofskyibacteriota</taxon>
    </lineage>
</organism>
<dbReference type="NCBIfam" id="TIGR00125">
    <property type="entry name" value="cyt_tran_rel"/>
    <property type="match status" value="1"/>
</dbReference>
<keyword evidence="1" id="KW-0808">Transferase</keyword>
<sequence>MAIIKLKDFEDIREKHKNEKMVFCSGTFDLLHAGHILFLEDCKNRGDILVVGLGGNKIVGSYKNKNPIINEVMRLKMLDSLKIIDYVFLETAGHLFDSLERVFLKLKPDFYVVNSDASLIPERKNIADKYKVKFVVLGRKCPKSYENISTTNIIKKIKGL</sequence>
<dbReference type="Gene3D" id="3.40.50.620">
    <property type="entry name" value="HUPs"/>
    <property type="match status" value="1"/>
</dbReference>
<proteinExistence type="predicted"/>
<protein>
    <recommendedName>
        <fullName evidence="3">Cytidyltransferase-like domain-containing protein</fullName>
    </recommendedName>
</protein>
<evidence type="ECO:0000256" key="2">
    <source>
        <dbReference type="ARBA" id="ARBA00022695"/>
    </source>
</evidence>
<accession>A0A1F8GH64</accession>
<evidence type="ECO:0000313" key="4">
    <source>
        <dbReference type="EMBL" id="OGN24641.1"/>
    </source>
</evidence>
<evidence type="ECO:0000259" key="3">
    <source>
        <dbReference type="Pfam" id="PF01467"/>
    </source>
</evidence>
<dbReference type="Proteomes" id="UP000178911">
    <property type="component" value="Unassembled WGS sequence"/>
</dbReference>
<dbReference type="PANTHER" id="PTHR43793">
    <property type="entry name" value="FAD SYNTHASE"/>
    <property type="match status" value="1"/>
</dbReference>